<evidence type="ECO:0000256" key="4">
    <source>
        <dbReference type="ARBA" id="ARBA00022670"/>
    </source>
</evidence>
<dbReference type="Pfam" id="PF17820">
    <property type="entry name" value="PDZ_6"/>
    <property type="match status" value="1"/>
</dbReference>
<organism evidence="13 14">
    <name type="scientific">Niveispirillum lacus</name>
    <dbReference type="NCBI Taxonomy" id="1981099"/>
    <lineage>
        <taxon>Bacteria</taxon>
        <taxon>Pseudomonadati</taxon>
        <taxon>Pseudomonadota</taxon>
        <taxon>Alphaproteobacteria</taxon>
        <taxon>Rhodospirillales</taxon>
        <taxon>Azospirillaceae</taxon>
        <taxon>Niveispirillum</taxon>
    </lineage>
</organism>
<dbReference type="InterPro" id="IPR004387">
    <property type="entry name" value="Pept_M50_Zn"/>
</dbReference>
<feature type="transmembrane region" description="Helical" evidence="11">
    <location>
        <begin position="348"/>
        <end position="366"/>
    </location>
</feature>
<keyword evidence="7 11" id="KW-0862">Zinc</keyword>
<dbReference type="SUPFAM" id="SSF50156">
    <property type="entry name" value="PDZ domain-like"/>
    <property type="match status" value="1"/>
</dbReference>
<dbReference type="Gene3D" id="2.30.42.10">
    <property type="match status" value="1"/>
</dbReference>
<keyword evidence="14" id="KW-1185">Reference proteome</keyword>
<dbReference type="Pfam" id="PF02163">
    <property type="entry name" value="Peptidase_M50"/>
    <property type="match status" value="1"/>
</dbReference>
<dbReference type="Proteomes" id="UP000216998">
    <property type="component" value="Unassembled WGS sequence"/>
</dbReference>
<dbReference type="InterPro" id="IPR008915">
    <property type="entry name" value="Peptidase_M50"/>
</dbReference>
<sequence>MEVFGFIWNYGVMFLVVLTILVFVHEMGHFLVARRNGVRVEVFSIGFGPEIFGRTDRLGTRWRFSLIPLGGYVKMFGDAGAASTPGAGLSSMSEADRAVSFHHKRVGQRMAIVVAGPAANFLFAIVALAFMFVVYGQPHTPPVIREVLPQGAAAEAGMKAGDRILSLDGRETSRFEDVLGVIVMNPGRTVSMVVERVEAEGAEPKRLELSITPRAEQMEDRFGNIHTIGRMGVMRGNDEYRRQTPLTALWEAGKETVRLTEGTLDAVWQMVLGMRSTAELGGPLRIAQMSGQVAQMGFVTMIWFVAVLSINLGLINLFPIPMLDGGHLLYYAVEAVRGRPLGERVQEYGFRFGLALVLTLMVFATWNDIVQMRVVDFVKGVLS</sequence>
<evidence type="ECO:0000256" key="3">
    <source>
        <dbReference type="ARBA" id="ARBA00007931"/>
    </source>
</evidence>
<dbReference type="PROSITE" id="PS50106">
    <property type="entry name" value="PDZ"/>
    <property type="match status" value="1"/>
</dbReference>
<dbReference type="CDD" id="cd23081">
    <property type="entry name" value="cpPDZ_EcRseP-like"/>
    <property type="match status" value="1"/>
</dbReference>
<keyword evidence="10 11" id="KW-0472">Membrane</keyword>
<dbReference type="GO" id="GO:0046872">
    <property type="term" value="F:metal ion binding"/>
    <property type="evidence" value="ECO:0007669"/>
    <property type="project" value="UniProtKB-KW"/>
</dbReference>
<dbReference type="OrthoDB" id="9782003at2"/>
<evidence type="ECO:0000256" key="9">
    <source>
        <dbReference type="ARBA" id="ARBA00023049"/>
    </source>
</evidence>
<evidence type="ECO:0000259" key="12">
    <source>
        <dbReference type="PROSITE" id="PS50106"/>
    </source>
</evidence>
<feature type="domain" description="PDZ" evidence="12">
    <location>
        <begin position="143"/>
        <end position="198"/>
    </location>
</feature>
<evidence type="ECO:0000256" key="2">
    <source>
        <dbReference type="ARBA" id="ARBA00004141"/>
    </source>
</evidence>
<keyword evidence="9 11" id="KW-0482">Metalloprotease</keyword>
<feature type="transmembrane region" description="Helical" evidence="11">
    <location>
        <begin position="296"/>
        <end position="318"/>
    </location>
</feature>
<keyword evidence="8 11" id="KW-1133">Transmembrane helix</keyword>
<dbReference type="EC" id="3.4.24.-" evidence="11"/>
<feature type="transmembrane region" description="Helical" evidence="11">
    <location>
        <begin position="6"/>
        <end position="25"/>
    </location>
</feature>
<dbReference type="CDD" id="cd06163">
    <property type="entry name" value="S2P-M50_PDZ_RseP-like"/>
    <property type="match status" value="1"/>
</dbReference>
<evidence type="ECO:0000256" key="10">
    <source>
        <dbReference type="ARBA" id="ARBA00023136"/>
    </source>
</evidence>
<dbReference type="PANTHER" id="PTHR42837:SF2">
    <property type="entry name" value="MEMBRANE METALLOPROTEASE ARASP2, CHLOROPLASTIC-RELATED"/>
    <property type="match status" value="1"/>
</dbReference>
<feature type="transmembrane region" description="Helical" evidence="11">
    <location>
        <begin position="110"/>
        <end position="135"/>
    </location>
</feature>
<protein>
    <recommendedName>
        <fullName evidence="11">Zinc metalloprotease</fullName>
        <ecNumber evidence="11">3.4.24.-</ecNumber>
    </recommendedName>
</protein>
<accession>A0A255YXS9</accession>
<comment type="caution">
    <text evidence="13">The sequence shown here is derived from an EMBL/GenBank/DDBJ whole genome shotgun (WGS) entry which is preliminary data.</text>
</comment>
<keyword evidence="4 13" id="KW-0645">Protease</keyword>
<evidence type="ECO:0000256" key="11">
    <source>
        <dbReference type="RuleBase" id="RU362031"/>
    </source>
</evidence>
<evidence type="ECO:0000256" key="6">
    <source>
        <dbReference type="ARBA" id="ARBA00022801"/>
    </source>
</evidence>
<keyword evidence="5 11" id="KW-0812">Transmembrane</keyword>
<dbReference type="InterPro" id="IPR001478">
    <property type="entry name" value="PDZ"/>
</dbReference>
<dbReference type="RefSeq" id="WP_094456928.1">
    <property type="nucleotide sequence ID" value="NZ_NOXU01000030.1"/>
</dbReference>
<dbReference type="InterPro" id="IPR041489">
    <property type="entry name" value="PDZ_6"/>
</dbReference>
<comment type="similarity">
    <text evidence="3 11">Belongs to the peptidase M50B family.</text>
</comment>
<dbReference type="GO" id="GO:0016020">
    <property type="term" value="C:membrane"/>
    <property type="evidence" value="ECO:0007669"/>
    <property type="project" value="UniProtKB-SubCell"/>
</dbReference>
<keyword evidence="11" id="KW-0479">Metal-binding</keyword>
<comment type="subcellular location">
    <subcellularLocation>
        <location evidence="2">Membrane</location>
        <topology evidence="2">Multi-pass membrane protein</topology>
    </subcellularLocation>
</comment>
<keyword evidence="6 11" id="KW-0378">Hydrolase</keyword>
<evidence type="ECO:0000313" key="14">
    <source>
        <dbReference type="Proteomes" id="UP000216998"/>
    </source>
</evidence>
<name>A0A255YXS9_9PROT</name>
<dbReference type="GO" id="GO:0004222">
    <property type="term" value="F:metalloendopeptidase activity"/>
    <property type="evidence" value="ECO:0007669"/>
    <property type="project" value="InterPro"/>
</dbReference>
<comment type="cofactor">
    <cofactor evidence="1 11">
        <name>Zn(2+)</name>
        <dbReference type="ChEBI" id="CHEBI:29105"/>
    </cofactor>
</comment>
<dbReference type="InterPro" id="IPR036034">
    <property type="entry name" value="PDZ_sf"/>
</dbReference>
<dbReference type="PANTHER" id="PTHR42837">
    <property type="entry name" value="REGULATOR OF SIGMA-E PROTEASE RSEP"/>
    <property type="match status" value="1"/>
</dbReference>
<dbReference type="SMART" id="SM00228">
    <property type="entry name" value="PDZ"/>
    <property type="match status" value="1"/>
</dbReference>
<evidence type="ECO:0000256" key="7">
    <source>
        <dbReference type="ARBA" id="ARBA00022833"/>
    </source>
</evidence>
<dbReference type="GO" id="GO:0006508">
    <property type="term" value="P:proteolysis"/>
    <property type="evidence" value="ECO:0007669"/>
    <property type="project" value="UniProtKB-KW"/>
</dbReference>
<evidence type="ECO:0000256" key="1">
    <source>
        <dbReference type="ARBA" id="ARBA00001947"/>
    </source>
</evidence>
<proteinExistence type="inferred from homology"/>
<gene>
    <name evidence="13" type="primary">rseP</name>
    <name evidence="13" type="ORF">CHU95_13885</name>
</gene>
<dbReference type="NCBIfam" id="TIGR00054">
    <property type="entry name" value="RIP metalloprotease RseP"/>
    <property type="match status" value="1"/>
</dbReference>
<evidence type="ECO:0000256" key="8">
    <source>
        <dbReference type="ARBA" id="ARBA00022989"/>
    </source>
</evidence>
<dbReference type="EMBL" id="NOXU01000030">
    <property type="protein sequence ID" value="OYQ33485.1"/>
    <property type="molecule type" value="Genomic_DNA"/>
</dbReference>
<dbReference type="AlphaFoldDB" id="A0A255YXS9"/>
<reference evidence="13 14" key="1">
    <citation type="submission" date="2017-07" db="EMBL/GenBank/DDBJ databases">
        <title>Niveispirillum cyanobacteriorum sp. nov., isolated from cyanobacterial aggregates in a eutrophic lake.</title>
        <authorList>
            <person name="Cai H."/>
        </authorList>
    </citation>
    <scope>NUCLEOTIDE SEQUENCE [LARGE SCALE GENOMIC DNA]</scope>
    <source>
        <strain evidence="14">TH1-14</strain>
    </source>
</reference>
<evidence type="ECO:0000256" key="5">
    <source>
        <dbReference type="ARBA" id="ARBA00022692"/>
    </source>
</evidence>
<evidence type="ECO:0000313" key="13">
    <source>
        <dbReference type="EMBL" id="OYQ33485.1"/>
    </source>
</evidence>